<gene>
    <name evidence="1" type="ORF">EV420DRAFT_1485882</name>
</gene>
<comment type="caution">
    <text evidence="1">The sequence shown here is derived from an EMBL/GenBank/DDBJ whole genome shotgun (WGS) entry which is preliminary data.</text>
</comment>
<organism evidence="1 2">
    <name type="scientific">Armillaria tabescens</name>
    <name type="common">Ringless honey mushroom</name>
    <name type="synonym">Agaricus tabescens</name>
    <dbReference type="NCBI Taxonomy" id="1929756"/>
    <lineage>
        <taxon>Eukaryota</taxon>
        <taxon>Fungi</taxon>
        <taxon>Dikarya</taxon>
        <taxon>Basidiomycota</taxon>
        <taxon>Agaricomycotina</taxon>
        <taxon>Agaricomycetes</taxon>
        <taxon>Agaricomycetidae</taxon>
        <taxon>Agaricales</taxon>
        <taxon>Marasmiineae</taxon>
        <taxon>Physalacriaceae</taxon>
        <taxon>Desarmillaria</taxon>
    </lineage>
</organism>
<dbReference type="Proteomes" id="UP001175211">
    <property type="component" value="Unassembled WGS sequence"/>
</dbReference>
<evidence type="ECO:0000313" key="1">
    <source>
        <dbReference type="EMBL" id="KAK0440674.1"/>
    </source>
</evidence>
<dbReference type="EMBL" id="JAUEPS010000075">
    <property type="protein sequence ID" value="KAK0440674.1"/>
    <property type="molecule type" value="Genomic_DNA"/>
</dbReference>
<evidence type="ECO:0000313" key="2">
    <source>
        <dbReference type="Proteomes" id="UP001175211"/>
    </source>
</evidence>
<sequence length="364" mass="40013">MEPPPWCVVIAPPNLSPDPPAEHWEPGVFANKMPFLVGGKKIRRFPLSIACESLDDAVRIDDCLNPFVAAHANDPLPIFLNTLAHQEEWKNVVESLTVPGRNFWAVILGSWIGIFYNRERVEANLRAAPRAKLRRAIKFESIHMALACQLSGGEDRTGEIQELSRCSPQPYRKAKQAIPSTPETPLPLLGRGSSACLEKVMERLEIDSGNILYALPVSTINIRSTAANLSPSASSSRGKRKADVGVVLSPLLSQYVKLHHDAETKFAIECALRNCKRLEDFGDEMLLANVSKENSLTMILYTTSVLPKRNVTTSVLQTEPTPGSVALIKPYREYSLTASAMTRIEEIFGLNGGEPSPFNAGNEA</sequence>
<dbReference type="GeneID" id="85353856"/>
<proteinExistence type="predicted"/>
<name>A0AA39MNX8_ARMTA</name>
<dbReference type="AlphaFoldDB" id="A0AA39MNX8"/>
<accession>A0AA39MNX8</accession>
<protein>
    <submittedName>
        <fullName evidence="1">Uncharacterized protein</fullName>
    </submittedName>
</protein>
<dbReference type="RefSeq" id="XP_060323682.1">
    <property type="nucleotide sequence ID" value="XM_060470308.1"/>
</dbReference>
<reference evidence="1" key="1">
    <citation type="submission" date="2023-06" db="EMBL/GenBank/DDBJ databases">
        <authorList>
            <consortium name="Lawrence Berkeley National Laboratory"/>
            <person name="Ahrendt S."/>
            <person name="Sahu N."/>
            <person name="Indic B."/>
            <person name="Wong-Bajracharya J."/>
            <person name="Merenyi Z."/>
            <person name="Ke H.-M."/>
            <person name="Monk M."/>
            <person name="Kocsube S."/>
            <person name="Drula E."/>
            <person name="Lipzen A."/>
            <person name="Balint B."/>
            <person name="Henrissat B."/>
            <person name="Andreopoulos B."/>
            <person name="Martin F.M."/>
            <person name="Harder C.B."/>
            <person name="Rigling D."/>
            <person name="Ford K.L."/>
            <person name="Foster G.D."/>
            <person name="Pangilinan J."/>
            <person name="Papanicolaou A."/>
            <person name="Barry K."/>
            <person name="LaButti K."/>
            <person name="Viragh M."/>
            <person name="Koriabine M."/>
            <person name="Yan M."/>
            <person name="Riley R."/>
            <person name="Champramary S."/>
            <person name="Plett K.L."/>
            <person name="Tsai I.J."/>
            <person name="Slot J."/>
            <person name="Sipos G."/>
            <person name="Plett J."/>
            <person name="Nagy L.G."/>
            <person name="Grigoriev I.V."/>
        </authorList>
    </citation>
    <scope>NUCLEOTIDE SEQUENCE</scope>
    <source>
        <strain evidence="1">CCBAS 213</strain>
    </source>
</reference>
<keyword evidence="2" id="KW-1185">Reference proteome</keyword>